<evidence type="ECO:0000313" key="14">
    <source>
        <dbReference type="Proteomes" id="UP001332243"/>
    </source>
</evidence>
<dbReference type="InterPro" id="IPR023168">
    <property type="entry name" value="GatB_Yqey_C_2"/>
</dbReference>
<comment type="subunit">
    <text evidence="2 11">Heterotrimer of A, B and C subunits.</text>
</comment>
<evidence type="ECO:0000256" key="6">
    <source>
        <dbReference type="ARBA" id="ARBA00022840"/>
    </source>
</evidence>
<dbReference type="InterPro" id="IPR018027">
    <property type="entry name" value="Asn/Gln_amidotransferase"/>
</dbReference>
<evidence type="ECO:0000256" key="3">
    <source>
        <dbReference type="ARBA" id="ARBA00016923"/>
    </source>
</evidence>
<dbReference type="HAMAP" id="MF_00121">
    <property type="entry name" value="GatB"/>
    <property type="match status" value="1"/>
</dbReference>
<protein>
    <recommendedName>
        <fullName evidence="3 11">Aspartyl/glutamyl-tRNA(Asn/Gln) amidotransferase subunit B</fullName>
        <shortName evidence="11">Asp/Glu-ADT subunit B</shortName>
        <ecNumber evidence="11">6.3.5.-</ecNumber>
    </recommendedName>
</protein>
<comment type="function">
    <text evidence="8 11">Allows the formation of correctly charged Asn-tRNA(Asn) or Gln-tRNA(Gln) through the transamidation of misacylated Asp-tRNA(Asn) or Glu-tRNA(Gln) in organisms which lack either or both of asparaginyl-tRNA or glutaminyl-tRNA synthetases. The reaction takes place in the presence of glutamine and ATP through an activated phospho-Asp-tRNA(Asn) or phospho-Glu-tRNA(Gln).</text>
</comment>
<comment type="similarity">
    <text evidence="1 11">Belongs to the GatB/GatE family. GatB subfamily.</text>
</comment>
<dbReference type="SUPFAM" id="SSF89095">
    <property type="entry name" value="GatB/YqeY motif"/>
    <property type="match status" value="1"/>
</dbReference>
<dbReference type="InterPro" id="IPR004413">
    <property type="entry name" value="GatB"/>
</dbReference>
<evidence type="ECO:0000256" key="8">
    <source>
        <dbReference type="ARBA" id="ARBA00024799"/>
    </source>
</evidence>
<dbReference type="NCBIfam" id="TIGR00133">
    <property type="entry name" value="gatB"/>
    <property type="match status" value="1"/>
</dbReference>
<evidence type="ECO:0000259" key="12">
    <source>
        <dbReference type="SMART" id="SM00845"/>
    </source>
</evidence>
<evidence type="ECO:0000256" key="5">
    <source>
        <dbReference type="ARBA" id="ARBA00022741"/>
    </source>
</evidence>
<accession>A0ABU7RM02</accession>
<dbReference type="Gene3D" id="1.10.10.410">
    <property type="match status" value="1"/>
</dbReference>
<gene>
    <name evidence="11 13" type="primary">gatB</name>
    <name evidence="13" type="ORF">V1633_03400</name>
</gene>
<dbReference type="Pfam" id="PF02934">
    <property type="entry name" value="GatB_N"/>
    <property type="match status" value="1"/>
</dbReference>
<dbReference type="InterPro" id="IPR017958">
    <property type="entry name" value="Gln-tRNA_amidoTrfase_suB_CS"/>
</dbReference>
<dbReference type="NCBIfam" id="NF004014">
    <property type="entry name" value="PRK05477.1-4"/>
    <property type="match status" value="1"/>
</dbReference>
<evidence type="ECO:0000256" key="9">
    <source>
        <dbReference type="ARBA" id="ARBA00047380"/>
    </source>
</evidence>
<keyword evidence="4 11" id="KW-0436">Ligase</keyword>
<dbReference type="EC" id="6.3.5.-" evidence="11"/>
<dbReference type="PANTHER" id="PTHR11659">
    <property type="entry name" value="GLUTAMYL-TRNA GLN AMIDOTRANSFERASE SUBUNIT B MITOCHONDRIAL AND PROKARYOTIC PET112-RELATED"/>
    <property type="match status" value="1"/>
</dbReference>
<proteinExistence type="inferred from homology"/>
<dbReference type="EMBL" id="JAZGQK010000002">
    <property type="protein sequence ID" value="MEE6257535.1"/>
    <property type="molecule type" value="Genomic_DNA"/>
</dbReference>
<comment type="catalytic activity">
    <reaction evidence="9 11">
        <text>L-aspartyl-tRNA(Asn) + L-glutamine + ATP + H2O = L-asparaginyl-tRNA(Asn) + L-glutamate + ADP + phosphate + 2 H(+)</text>
        <dbReference type="Rhea" id="RHEA:14513"/>
        <dbReference type="Rhea" id="RHEA-COMP:9674"/>
        <dbReference type="Rhea" id="RHEA-COMP:9677"/>
        <dbReference type="ChEBI" id="CHEBI:15377"/>
        <dbReference type="ChEBI" id="CHEBI:15378"/>
        <dbReference type="ChEBI" id="CHEBI:29985"/>
        <dbReference type="ChEBI" id="CHEBI:30616"/>
        <dbReference type="ChEBI" id="CHEBI:43474"/>
        <dbReference type="ChEBI" id="CHEBI:58359"/>
        <dbReference type="ChEBI" id="CHEBI:78515"/>
        <dbReference type="ChEBI" id="CHEBI:78516"/>
        <dbReference type="ChEBI" id="CHEBI:456216"/>
    </reaction>
</comment>
<dbReference type="PROSITE" id="PS01234">
    <property type="entry name" value="GATB"/>
    <property type="match status" value="1"/>
</dbReference>
<name>A0ABU7RM02_9ACTN</name>
<dbReference type="RefSeq" id="WP_331212641.1">
    <property type="nucleotide sequence ID" value="NZ_JAZGQK010000002.1"/>
</dbReference>
<comment type="catalytic activity">
    <reaction evidence="10 11">
        <text>L-glutamyl-tRNA(Gln) + L-glutamine + ATP + H2O = L-glutaminyl-tRNA(Gln) + L-glutamate + ADP + phosphate + H(+)</text>
        <dbReference type="Rhea" id="RHEA:17521"/>
        <dbReference type="Rhea" id="RHEA-COMP:9681"/>
        <dbReference type="Rhea" id="RHEA-COMP:9684"/>
        <dbReference type="ChEBI" id="CHEBI:15377"/>
        <dbReference type="ChEBI" id="CHEBI:15378"/>
        <dbReference type="ChEBI" id="CHEBI:29985"/>
        <dbReference type="ChEBI" id="CHEBI:30616"/>
        <dbReference type="ChEBI" id="CHEBI:43474"/>
        <dbReference type="ChEBI" id="CHEBI:58359"/>
        <dbReference type="ChEBI" id="CHEBI:78520"/>
        <dbReference type="ChEBI" id="CHEBI:78521"/>
        <dbReference type="ChEBI" id="CHEBI:456216"/>
    </reaction>
</comment>
<dbReference type="SUPFAM" id="SSF55931">
    <property type="entry name" value="Glutamine synthetase/guanido kinase"/>
    <property type="match status" value="1"/>
</dbReference>
<comment type="caution">
    <text evidence="13">The sequence shown here is derived from an EMBL/GenBank/DDBJ whole genome shotgun (WGS) entry which is preliminary data.</text>
</comment>
<keyword evidence="7 11" id="KW-0648">Protein biosynthesis</keyword>
<evidence type="ECO:0000256" key="11">
    <source>
        <dbReference type="HAMAP-Rule" id="MF_00121"/>
    </source>
</evidence>
<dbReference type="InterPro" id="IPR014746">
    <property type="entry name" value="Gln_synth/guanido_kin_cat_dom"/>
</dbReference>
<dbReference type="SMART" id="SM00845">
    <property type="entry name" value="GatB_Yqey"/>
    <property type="match status" value="1"/>
</dbReference>
<dbReference type="InterPro" id="IPR006075">
    <property type="entry name" value="Asn/Gln-tRNA_Trfase_suB/E_cat"/>
</dbReference>
<evidence type="ECO:0000256" key="1">
    <source>
        <dbReference type="ARBA" id="ARBA00005306"/>
    </source>
</evidence>
<feature type="domain" description="Asn/Gln amidotransferase" evidence="12">
    <location>
        <begin position="350"/>
        <end position="497"/>
    </location>
</feature>
<evidence type="ECO:0000313" key="13">
    <source>
        <dbReference type="EMBL" id="MEE6257535.1"/>
    </source>
</evidence>
<keyword evidence="5 11" id="KW-0547">Nucleotide-binding</keyword>
<dbReference type="InterPro" id="IPR003789">
    <property type="entry name" value="Asn/Gln_tRNA_amidoTrase-B-like"/>
</dbReference>
<dbReference type="InterPro" id="IPR017959">
    <property type="entry name" value="Asn/Gln-tRNA_amidoTrfase_suB/E"/>
</dbReference>
<sequence>MSTTVLPSYDDVVERYAPVIGLETHVELGTRTKMFCGCPTDFGGEPNTRVCPVCLGLPGSLPVANKAAIEATIRIGLALNCTIATWCRFARKNYFYPDMPKNFQISQYDEPLCVDGWLDVEVDGETVRIGIERVHLEEDTGKTLHVGGATGRIQGATESLVDYNRAGIPLVEIVTKPIDGTGAKAPLVARAYVTELRDVIRSLGVSDVRMEEGSLRCDVNTSLSPAGSSEWGTRTETKNVNSLRSVERAVRSEMLRQASVLDGGGRIVQETRHFHEDSGDTTSGRSKETATDYRYFPEPDLVPLAPDPAWVAELKAALPELPRVHRMRLQQEWGLTEHDMQSVINAGAVELIEQTVAAGTTPATARKWWLGELSRRANETGVELSAVGATPAQVAELQRLVDDGKLTDKLARTVLEGVVAGEGSPSEIMTARGLEVVSDTGALTAAVDEAIAANPDIAAKVRDGKVAAAGALVGAVMKTTRGQADAKTVRSLVLSRLGVEG</sequence>
<keyword evidence="14" id="KW-1185">Reference proteome</keyword>
<keyword evidence="6 11" id="KW-0067">ATP-binding</keyword>
<evidence type="ECO:0000256" key="10">
    <source>
        <dbReference type="ARBA" id="ARBA00047913"/>
    </source>
</evidence>
<evidence type="ECO:0000256" key="4">
    <source>
        <dbReference type="ARBA" id="ARBA00022598"/>
    </source>
</evidence>
<dbReference type="PANTHER" id="PTHR11659:SF0">
    <property type="entry name" value="GLUTAMYL-TRNA(GLN) AMIDOTRANSFERASE SUBUNIT B, MITOCHONDRIAL"/>
    <property type="match status" value="1"/>
</dbReference>
<dbReference type="NCBIfam" id="NF004012">
    <property type="entry name" value="PRK05477.1-2"/>
    <property type="match status" value="1"/>
</dbReference>
<dbReference type="Proteomes" id="UP001332243">
    <property type="component" value="Unassembled WGS sequence"/>
</dbReference>
<dbReference type="NCBIfam" id="NF004013">
    <property type="entry name" value="PRK05477.1-3"/>
    <property type="match status" value="1"/>
</dbReference>
<organism evidence="13 14">
    <name type="scientific">Plantactinospora sonchi</name>
    <dbReference type="NCBI Taxonomy" id="1544735"/>
    <lineage>
        <taxon>Bacteria</taxon>
        <taxon>Bacillati</taxon>
        <taxon>Actinomycetota</taxon>
        <taxon>Actinomycetes</taxon>
        <taxon>Micromonosporales</taxon>
        <taxon>Micromonosporaceae</taxon>
        <taxon>Plantactinospora</taxon>
    </lineage>
</organism>
<evidence type="ECO:0000256" key="7">
    <source>
        <dbReference type="ARBA" id="ARBA00022917"/>
    </source>
</evidence>
<reference evidence="13 14" key="1">
    <citation type="submission" date="2024-01" db="EMBL/GenBank/DDBJ databases">
        <title>Genome insights into Plantactinospora sonchi sp. nov.</title>
        <authorList>
            <person name="Wang L."/>
        </authorList>
    </citation>
    <scope>NUCLEOTIDE SEQUENCE [LARGE SCALE GENOMIC DNA]</scope>
    <source>
        <strain evidence="13 14">NEAU-QY2</strain>
    </source>
</reference>
<evidence type="ECO:0000256" key="2">
    <source>
        <dbReference type="ARBA" id="ARBA00011123"/>
    </source>
</evidence>
<dbReference type="Pfam" id="PF02637">
    <property type="entry name" value="GatB_Yqey"/>
    <property type="match status" value="1"/>
</dbReference>